<dbReference type="RefSeq" id="WP_316777323.1">
    <property type="nucleotide sequence ID" value="NZ_JASMWN010000010.1"/>
</dbReference>
<evidence type="ECO:0000259" key="2">
    <source>
        <dbReference type="PROSITE" id="PS50234"/>
    </source>
</evidence>
<feature type="domain" description="VWFA" evidence="2">
    <location>
        <begin position="31"/>
        <end position="176"/>
    </location>
</feature>
<accession>A0ABU3VFG2</accession>
<reference evidence="4" key="1">
    <citation type="submission" date="2023-05" db="EMBL/GenBank/DDBJ databases">
        <title>Sedimentitalea sp. nov. JM2-8.</title>
        <authorList>
            <person name="Huang J."/>
        </authorList>
    </citation>
    <scope>NUCLEOTIDE SEQUENCE [LARGE SCALE GENOMIC DNA]</scope>
    <source>
        <strain evidence="4">KHS03</strain>
    </source>
</reference>
<organism evidence="3 4">
    <name type="scientific">Sedimentitalea todarodis</name>
    <dbReference type="NCBI Taxonomy" id="1631240"/>
    <lineage>
        <taxon>Bacteria</taxon>
        <taxon>Pseudomonadati</taxon>
        <taxon>Pseudomonadota</taxon>
        <taxon>Alphaproteobacteria</taxon>
        <taxon>Rhodobacterales</taxon>
        <taxon>Paracoccaceae</taxon>
        <taxon>Sedimentitalea</taxon>
    </lineage>
</organism>
<dbReference type="Proteomes" id="UP001255416">
    <property type="component" value="Unassembled WGS sequence"/>
</dbReference>
<keyword evidence="1" id="KW-0732">Signal</keyword>
<evidence type="ECO:0000313" key="3">
    <source>
        <dbReference type="EMBL" id="MDU9004916.1"/>
    </source>
</evidence>
<dbReference type="InterPro" id="IPR002035">
    <property type="entry name" value="VWF_A"/>
</dbReference>
<proteinExistence type="predicted"/>
<protein>
    <submittedName>
        <fullName evidence="3">VWA domain-containing protein</fullName>
    </submittedName>
</protein>
<comment type="caution">
    <text evidence="3">The sequence shown here is derived from an EMBL/GenBank/DDBJ whole genome shotgun (WGS) entry which is preliminary data.</text>
</comment>
<dbReference type="SUPFAM" id="SSF53300">
    <property type="entry name" value="vWA-like"/>
    <property type="match status" value="1"/>
</dbReference>
<evidence type="ECO:0000313" key="4">
    <source>
        <dbReference type="Proteomes" id="UP001255416"/>
    </source>
</evidence>
<keyword evidence="4" id="KW-1185">Reference proteome</keyword>
<gene>
    <name evidence="3" type="ORF">QO231_13765</name>
</gene>
<feature type="signal peptide" evidence="1">
    <location>
        <begin position="1"/>
        <end position="22"/>
    </location>
</feature>
<dbReference type="InterPro" id="IPR036465">
    <property type="entry name" value="vWFA_dom_sf"/>
</dbReference>
<name>A0ABU3VFG2_9RHOB</name>
<dbReference type="EMBL" id="JASMWN010000010">
    <property type="protein sequence ID" value="MDU9004916.1"/>
    <property type="molecule type" value="Genomic_DNA"/>
</dbReference>
<dbReference type="Gene3D" id="3.40.50.410">
    <property type="entry name" value="von Willebrand factor, type A domain"/>
    <property type="match status" value="1"/>
</dbReference>
<evidence type="ECO:0000256" key="1">
    <source>
        <dbReference type="SAM" id="SignalP"/>
    </source>
</evidence>
<dbReference type="PROSITE" id="PS50234">
    <property type="entry name" value="VWFA"/>
    <property type="match status" value="1"/>
</dbReference>
<dbReference type="Pfam" id="PF13519">
    <property type="entry name" value="VWA_2"/>
    <property type="match status" value="1"/>
</dbReference>
<feature type="chain" id="PRO_5045922018" evidence="1">
    <location>
        <begin position="23"/>
        <end position="244"/>
    </location>
</feature>
<sequence length="244" mass="24957">MKTHLVTLALTGALVMAQSGSAQTNARCNTDPMLVFDASGSMAEMGHNGIDSLRIIDARAALHAALPQITPLRDVGLITYGPGGDDDSCSHVALRRAPAPDASAEILAEIDGIEPDGNTALTRAVGDAARVLGAPGQAGVVVLISDGNETCGGAPCQLAAELAATAPSLVVHVIGFKVSGKFFGWEGGDCNPVFEVPASPARCLADRTGGLYVSTETVDDLVQALKQTLGCPLFSDAGQAHWRG</sequence>
<dbReference type="SMART" id="SM00327">
    <property type="entry name" value="VWA"/>
    <property type="match status" value="1"/>
</dbReference>